<keyword evidence="3" id="KW-1185">Reference proteome</keyword>
<protein>
    <submittedName>
        <fullName evidence="2">Uncharacterized protein</fullName>
    </submittedName>
</protein>
<accession>S3C0G1</accession>
<evidence type="ECO:0000313" key="3">
    <source>
        <dbReference type="Proteomes" id="UP000016923"/>
    </source>
</evidence>
<feature type="compositionally biased region" description="Low complexity" evidence="1">
    <location>
        <begin position="174"/>
        <end position="196"/>
    </location>
</feature>
<feature type="region of interest" description="Disordered" evidence="1">
    <location>
        <begin position="148"/>
        <end position="222"/>
    </location>
</feature>
<organism evidence="2 3">
    <name type="scientific">Ophiostoma piceae (strain UAMH 11346)</name>
    <name type="common">Sap stain fungus</name>
    <dbReference type="NCBI Taxonomy" id="1262450"/>
    <lineage>
        <taxon>Eukaryota</taxon>
        <taxon>Fungi</taxon>
        <taxon>Dikarya</taxon>
        <taxon>Ascomycota</taxon>
        <taxon>Pezizomycotina</taxon>
        <taxon>Sordariomycetes</taxon>
        <taxon>Sordariomycetidae</taxon>
        <taxon>Ophiostomatales</taxon>
        <taxon>Ophiostomataceae</taxon>
        <taxon>Ophiostoma</taxon>
    </lineage>
</organism>
<gene>
    <name evidence="2" type="ORF">F503_03461</name>
</gene>
<proteinExistence type="predicted"/>
<feature type="compositionally biased region" description="Basic and acidic residues" evidence="1">
    <location>
        <begin position="83"/>
        <end position="106"/>
    </location>
</feature>
<dbReference type="EMBL" id="KE148152">
    <property type="protein sequence ID" value="EPE07034.1"/>
    <property type="molecule type" value="Genomic_DNA"/>
</dbReference>
<dbReference type="HOGENOM" id="CLU_1245718_0_0_1"/>
<evidence type="ECO:0000256" key="1">
    <source>
        <dbReference type="SAM" id="MobiDB-lite"/>
    </source>
</evidence>
<dbReference type="AlphaFoldDB" id="S3C0G1"/>
<dbReference type="VEuPathDB" id="FungiDB:F503_03461"/>
<dbReference type="Proteomes" id="UP000016923">
    <property type="component" value="Unassembled WGS sequence"/>
</dbReference>
<sequence>MSCTVFAVPSPLALSPLMSSFTSKVAAPPLQGSEAIDFAVLTRGPLPPMQRTTVNWRDTKDPFERAEHGSLRQNRHSVFLDMGIHERKVRDDAKKDKKQAQRDAPRRQRPSSAMLLSGLLAKSGESEAASTATNAFPGNKRKRLSWSLGKLTPEPTPSPKPEPKGLAKVTASHTCSSIASDSTATTTATQAASTPTRRQSWYAKLSSGGRRLRNKSMSSFRD</sequence>
<name>S3C0G1_OPHP1</name>
<feature type="region of interest" description="Disordered" evidence="1">
    <location>
        <begin position="82"/>
        <end position="113"/>
    </location>
</feature>
<reference evidence="2 3" key="1">
    <citation type="journal article" date="2013" name="BMC Genomics">
        <title>The genome and transcriptome of the pine saprophyte Ophiostoma piceae, and a comparison with the bark beetle-associated pine pathogen Grosmannia clavigera.</title>
        <authorList>
            <person name="Haridas S."/>
            <person name="Wang Y."/>
            <person name="Lim L."/>
            <person name="Massoumi Alamouti S."/>
            <person name="Jackman S."/>
            <person name="Docking R."/>
            <person name="Robertson G."/>
            <person name="Birol I."/>
            <person name="Bohlmann J."/>
            <person name="Breuil C."/>
        </authorList>
    </citation>
    <scope>NUCLEOTIDE SEQUENCE [LARGE SCALE GENOMIC DNA]</scope>
    <source>
        <strain evidence="2 3">UAMH 11346</strain>
    </source>
</reference>
<evidence type="ECO:0000313" key="2">
    <source>
        <dbReference type="EMBL" id="EPE07034.1"/>
    </source>
</evidence>
<feature type="region of interest" description="Disordered" evidence="1">
    <location>
        <begin position="122"/>
        <end position="141"/>
    </location>
</feature>